<organism evidence="2 3">
    <name type="scientific">Eumeta variegata</name>
    <name type="common">Bagworm moth</name>
    <name type="synonym">Eumeta japonica</name>
    <dbReference type="NCBI Taxonomy" id="151549"/>
    <lineage>
        <taxon>Eukaryota</taxon>
        <taxon>Metazoa</taxon>
        <taxon>Ecdysozoa</taxon>
        <taxon>Arthropoda</taxon>
        <taxon>Hexapoda</taxon>
        <taxon>Insecta</taxon>
        <taxon>Pterygota</taxon>
        <taxon>Neoptera</taxon>
        <taxon>Endopterygota</taxon>
        <taxon>Lepidoptera</taxon>
        <taxon>Glossata</taxon>
        <taxon>Ditrysia</taxon>
        <taxon>Tineoidea</taxon>
        <taxon>Psychidae</taxon>
        <taxon>Oiketicinae</taxon>
        <taxon>Eumeta</taxon>
    </lineage>
</organism>
<proteinExistence type="predicted"/>
<dbReference type="Proteomes" id="UP000299102">
    <property type="component" value="Unassembled WGS sequence"/>
</dbReference>
<sequence length="138" mass="15204">MVRPRSPLIHQLAEAFGFTESSASRMRKHRSGIVGHRRVSSGAQRCLPMAQTAFEYFWPRANKLKRVASKEYLSKVSRVRQGQSASKNSGHGTSQPPSGQNLSADDFDAIAGTAATSSGERHNGKGGHRRWPVESEHY</sequence>
<protein>
    <submittedName>
        <fullName evidence="2">Uncharacterized protein</fullName>
    </submittedName>
</protein>
<keyword evidence="3" id="KW-1185">Reference proteome</keyword>
<name>A0A4C1ULX1_EUMVA</name>
<dbReference type="AlphaFoldDB" id="A0A4C1ULX1"/>
<gene>
    <name evidence="2" type="ORF">EVAR_17143_1</name>
</gene>
<feature type="compositionally biased region" description="Polar residues" evidence="1">
    <location>
        <begin position="80"/>
        <end position="103"/>
    </location>
</feature>
<evidence type="ECO:0000313" key="2">
    <source>
        <dbReference type="EMBL" id="GBP27441.1"/>
    </source>
</evidence>
<feature type="region of interest" description="Disordered" evidence="1">
    <location>
        <begin position="76"/>
        <end position="138"/>
    </location>
</feature>
<accession>A0A4C1ULX1</accession>
<comment type="caution">
    <text evidence="2">The sequence shown here is derived from an EMBL/GenBank/DDBJ whole genome shotgun (WGS) entry which is preliminary data.</text>
</comment>
<evidence type="ECO:0000256" key="1">
    <source>
        <dbReference type="SAM" id="MobiDB-lite"/>
    </source>
</evidence>
<reference evidence="2 3" key="1">
    <citation type="journal article" date="2019" name="Commun. Biol.">
        <title>The bagworm genome reveals a unique fibroin gene that provides high tensile strength.</title>
        <authorList>
            <person name="Kono N."/>
            <person name="Nakamura H."/>
            <person name="Ohtoshi R."/>
            <person name="Tomita M."/>
            <person name="Numata K."/>
            <person name="Arakawa K."/>
        </authorList>
    </citation>
    <scope>NUCLEOTIDE SEQUENCE [LARGE SCALE GENOMIC DNA]</scope>
</reference>
<dbReference type="EMBL" id="BGZK01000193">
    <property type="protein sequence ID" value="GBP27441.1"/>
    <property type="molecule type" value="Genomic_DNA"/>
</dbReference>
<evidence type="ECO:0000313" key="3">
    <source>
        <dbReference type="Proteomes" id="UP000299102"/>
    </source>
</evidence>